<proteinExistence type="predicted"/>
<dbReference type="EMBL" id="DVMV01000018">
    <property type="protein sequence ID" value="HIU45165.1"/>
    <property type="molecule type" value="Genomic_DNA"/>
</dbReference>
<name>A0A9D1LNP9_9FIRM</name>
<evidence type="ECO:0000313" key="3">
    <source>
        <dbReference type="Proteomes" id="UP000824070"/>
    </source>
</evidence>
<evidence type="ECO:0000313" key="2">
    <source>
        <dbReference type="EMBL" id="HIU45165.1"/>
    </source>
</evidence>
<dbReference type="AlphaFoldDB" id="A0A9D1LNP9"/>
<keyword evidence="1" id="KW-0732">Signal</keyword>
<reference evidence="2" key="2">
    <citation type="journal article" date="2021" name="PeerJ">
        <title>Extensive microbial diversity within the chicken gut microbiome revealed by metagenomics and culture.</title>
        <authorList>
            <person name="Gilroy R."/>
            <person name="Ravi A."/>
            <person name="Getino M."/>
            <person name="Pursley I."/>
            <person name="Horton D.L."/>
            <person name="Alikhan N.F."/>
            <person name="Baker D."/>
            <person name="Gharbi K."/>
            <person name="Hall N."/>
            <person name="Watson M."/>
            <person name="Adriaenssens E.M."/>
            <person name="Foster-Nyarko E."/>
            <person name="Jarju S."/>
            <person name="Secka A."/>
            <person name="Antonio M."/>
            <person name="Oren A."/>
            <person name="Chaudhuri R.R."/>
            <person name="La Ragione R."/>
            <person name="Hildebrand F."/>
            <person name="Pallen M.J."/>
        </authorList>
    </citation>
    <scope>NUCLEOTIDE SEQUENCE</scope>
    <source>
        <strain evidence="2">ChiGjej1B1-22543</strain>
    </source>
</reference>
<protein>
    <recommendedName>
        <fullName evidence="4">Lipoprotein</fullName>
    </recommendedName>
</protein>
<evidence type="ECO:0008006" key="4">
    <source>
        <dbReference type="Google" id="ProtNLM"/>
    </source>
</evidence>
<sequence length="334" mass="37398">MDRRKIIASGFLAALALCSCAPGQSSSKHSGSSEPSPSGTTVELLPDNRFQNGFIAYPGTRAHLDGSYPENDWNSNVYLKYDEDTPSPSWQLQQIGCINDLNDVYNPMTGAMPEYEAPYYKFEGVSNYVHVDPSSGEIVLGLNASKDYDAPRQSGDWCHLLLQNVLTNSVKVSELSSLKFTIDLQLQVENKMSEQEYNPSIHTAQFLAYFIVQSNATLDAGDYFWFGVPFYDYRYPSIDESVMIDARSQMPIYQMSNRAIDPTGVQVSKEYQIELDLIDLFSDALLACQSQEDRFLNSTIQDFSITSMNIGWELPGTFDVSAKFSNFSLTGTYL</sequence>
<feature type="chain" id="PRO_5038933322" description="Lipoprotein" evidence="1">
    <location>
        <begin position="22"/>
        <end position="334"/>
    </location>
</feature>
<feature type="signal peptide" evidence="1">
    <location>
        <begin position="1"/>
        <end position="21"/>
    </location>
</feature>
<reference evidence="2" key="1">
    <citation type="submission" date="2020-10" db="EMBL/GenBank/DDBJ databases">
        <authorList>
            <person name="Gilroy R."/>
        </authorList>
    </citation>
    <scope>NUCLEOTIDE SEQUENCE</scope>
    <source>
        <strain evidence="2">ChiGjej1B1-22543</strain>
    </source>
</reference>
<dbReference type="PROSITE" id="PS51257">
    <property type="entry name" value="PROKAR_LIPOPROTEIN"/>
    <property type="match status" value="1"/>
</dbReference>
<organism evidence="2 3">
    <name type="scientific">Candidatus Alloenteromonas pullicola</name>
    <dbReference type="NCBI Taxonomy" id="2840784"/>
    <lineage>
        <taxon>Bacteria</taxon>
        <taxon>Bacillati</taxon>
        <taxon>Bacillota</taxon>
        <taxon>Bacillota incertae sedis</taxon>
        <taxon>Candidatus Alloenteromonas</taxon>
    </lineage>
</organism>
<accession>A0A9D1LNP9</accession>
<gene>
    <name evidence="2" type="ORF">IAC52_02580</name>
</gene>
<dbReference type="Proteomes" id="UP000824070">
    <property type="component" value="Unassembled WGS sequence"/>
</dbReference>
<comment type="caution">
    <text evidence="2">The sequence shown here is derived from an EMBL/GenBank/DDBJ whole genome shotgun (WGS) entry which is preliminary data.</text>
</comment>
<evidence type="ECO:0000256" key="1">
    <source>
        <dbReference type="SAM" id="SignalP"/>
    </source>
</evidence>